<dbReference type="CDD" id="cd00093">
    <property type="entry name" value="HTH_XRE"/>
    <property type="match status" value="1"/>
</dbReference>
<dbReference type="InterPro" id="IPR009241">
    <property type="entry name" value="HigB-like"/>
</dbReference>
<dbReference type="SMART" id="SM00530">
    <property type="entry name" value="HTH_XRE"/>
    <property type="match status" value="1"/>
</dbReference>
<dbReference type="GO" id="GO:0003677">
    <property type="term" value="F:DNA binding"/>
    <property type="evidence" value="ECO:0007669"/>
    <property type="project" value="InterPro"/>
</dbReference>
<proteinExistence type="predicted"/>
<evidence type="ECO:0000313" key="3">
    <source>
        <dbReference type="Proteomes" id="UP000198243"/>
    </source>
</evidence>
<dbReference type="Proteomes" id="UP000198243">
    <property type="component" value="Chromosome I"/>
</dbReference>
<dbReference type="InterPro" id="IPR010982">
    <property type="entry name" value="Lambda_DNA-bd_dom_sf"/>
</dbReference>
<dbReference type="EMBL" id="LT607412">
    <property type="protein sequence ID" value="SCE78593.1"/>
    <property type="molecule type" value="Genomic_DNA"/>
</dbReference>
<dbReference type="Pfam" id="PF13560">
    <property type="entry name" value="HTH_31"/>
    <property type="match status" value="1"/>
</dbReference>
<dbReference type="SUPFAM" id="SSF47413">
    <property type="entry name" value="lambda repressor-like DNA-binding domains"/>
    <property type="match status" value="1"/>
</dbReference>
<gene>
    <name evidence="2" type="ORF">GA0070607_1553</name>
</gene>
<protein>
    <recommendedName>
        <fullName evidence="1">HTH cro/C1-type domain-containing protein</fullName>
    </recommendedName>
</protein>
<feature type="domain" description="HTH cro/C1-type" evidence="1">
    <location>
        <begin position="162"/>
        <end position="215"/>
    </location>
</feature>
<reference evidence="3" key="1">
    <citation type="submission" date="2016-06" db="EMBL/GenBank/DDBJ databases">
        <authorList>
            <person name="Varghese N."/>
            <person name="Submissions Spin"/>
        </authorList>
    </citation>
    <scope>NUCLEOTIDE SEQUENCE [LARGE SCALE GENOMIC DNA]</scope>
    <source>
        <strain evidence="3">DSM 44875</strain>
    </source>
</reference>
<evidence type="ECO:0000313" key="2">
    <source>
        <dbReference type="EMBL" id="SCE78593.1"/>
    </source>
</evidence>
<organism evidence="2 3">
    <name type="scientific">Micromonospora coriariae</name>
    <dbReference type="NCBI Taxonomy" id="285665"/>
    <lineage>
        <taxon>Bacteria</taxon>
        <taxon>Bacillati</taxon>
        <taxon>Actinomycetota</taxon>
        <taxon>Actinomycetes</taxon>
        <taxon>Micromonosporales</taxon>
        <taxon>Micromonosporaceae</taxon>
        <taxon>Micromonospora</taxon>
    </lineage>
</organism>
<dbReference type="Gene3D" id="1.10.260.40">
    <property type="entry name" value="lambda repressor-like DNA-binding domains"/>
    <property type="match status" value="1"/>
</dbReference>
<dbReference type="InterPro" id="IPR001387">
    <property type="entry name" value="Cro/C1-type_HTH"/>
</dbReference>
<dbReference type="AlphaFoldDB" id="A0A1C4V3S0"/>
<dbReference type="Pfam" id="PF05973">
    <property type="entry name" value="Gp49"/>
    <property type="match status" value="1"/>
</dbReference>
<dbReference type="PROSITE" id="PS50943">
    <property type="entry name" value="HTH_CROC1"/>
    <property type="match status" value="1"/>
</dbReference>
<dbReference type="OrthoDB" id="4640255at2"/>
<evidence type="ECO:0000259" key="1">
    <source>
        <dbReference type="PROSITE" id="PS50943"/>
    </source>
</evidence>
<keyword evidence="3" id="KW-1185">Reference proteome</keyword>
<accession>A0A1C4V3S0</accession>
<sequence length="227" mass="24731">MRQEEWEVFVVDEVRAWIDSLDQATFARVVQAIDALAEAGPGLGRPLVDTITGSSIANLKELRPGTVRILFVFDPWRASILLVAGDKAGQWSSWYRQAIPPARRATLRDLLEGTRTSGGGTAVSGHVRWADIRAEYVQRAGGEAAVQAGKEELLSQVVGHRLAEVRRARGFTQQQIAERMGVTKGRVSQIEQGRISGQDVVARYAAALGGRLHQAIYFDDGDIAAIA</sequence>
<name>A0A1C4V3S0_9ACTN</name>